<sequence>MYAFYVEQVTNPAPRSIYEREFKTLNISFKGPKADTCYKCDVLSMKKRVAKSKDELKSIQDEKTKHQDEADLVYTKKREDKQRAKEDNTIKCYAFDLQQCLPIPYLNTSVVFYKRQLWTFNLTFHETTTGDVTCFMCHEAEGGRGANQIATCIFKQLSSLPQQIKKVILYLDSCGGQNRNSHVSAAMFLTLLQQCPQLGQIYHNFMVSGYSHFECDVDYGMIEKQKKHLQMQILVFHDWYQLVRAIGKKKKFQVVELNHKNFVNYSDLYKSHLKLKQKDSSGNSFKWTELWWLRYRQGFPKNIFLSLH</sequence>
<dbReference type="PANTHER" id="PTHR10773">
    <property type="entry name" value="DNA-DIRECTED RNA POLYMERASES I, II, AND III SUBUNIT RPABC2"/>
    <property type="match status" value="1"/>
</dbReference>
<evidence type="ECO:0000313" key="2">
    <source>
        <dbReference type="EMBL" id="CAH1109879.1"/>
    </source>
</evidence>
<evidence type="ECO:0000313" key="3">
    <source>
        <dbReference type="Proteomes" id="UP001153636"/>
    </source>
</evidence>
<evidence type="ECO:0000256" key="1">
    <source>
        <dbReference type="SAM" id="Coils"/>
    </source>
</evidence>
<gene>
    <name evidence="2" type="ORF">PSYICH_LOCUS10654</name>
</gene>
<keyword evidence="3" id="KW-1185">Reference proteome</keyword>
<organism evidence="2 3">
    <name type="scientific">Psylliodes chrysocephalus</name>
    <dbReference type="NCBI Taxonomy" id="3402493"/>
    <lineage>
        <taxon>Eukaryota</taxon>
        <taxon>Metazoa</taxon>
        <taxon>Ecdysozoa</taxon>
        <taxon>Arthropoda</taxon>
        <taxon>Hexapoda</taxon>
        <taxon>Insecta</taxon>
        <taxon>Pterygota</taxon>
        <taxon>Neoptera</taxon>
        <taxon>Endopterygota</taxon>
        <taxon>Coleoptera</taxon>
        <taxon>Polyphaga</taxon>
        <taxon>Cucujiformia</taxon>
        <taxon>Chrysomeloidea</taxon>
        <taxon>Chrysomelidae</taxon>
        <taxon>Galerucinae</taxon>
        <taxon>Alticini</taxon>
        <taxon>Psylliodes</taxon>
    </lineage>
</organism>
<accession>A0A9P0GBV3</accession>
<proteinExistence type="predicted"/>
<reference evidence="2" key="1">
    <citation type="submission" date="2022-01" db="EMBL/GenBank/DDBJ databases">
        <authorList>
            <person name="King R."/>
        </authorList>
    </citation>
    <scope>NUCLEOTIDE SEQUENCE</scope>
</reference>
<dbReference type="PANTHER" id="PTHR10773:SF19">
    <property type="match status" value="1"/>
</dbReference>
<keyword evidence="1" id="KW-0175">Coiled coil</keyword>
<dbReference type="OrthoDB" id="6754977at2759"/>
<dbReference type="EMBL" id="OV651816">
    <property type="protein sequence ID" value="CAH1109879.1"/>
    <property type="molecule type" value="Genomic_DNA"/>
</dbReference>
<protein>
    <submittedName>
        <fullName evidence="2">Uncharacterized protein</fullName>
    </submittedName>
</protein>
<feature type="coiled-coil region" evidence="1">
    <location>
        <begin position="42"/>
        <end position="69"/>
    </location>
</feature>
<dbReference type="Proteomes" id="UP001153636">
    <property type="component" value="Chromosome 4"/>
</dbReference>
<dbReference type="AlphaFoldDB" id="A0A9P0GBV3"/>
<name>A0A9P0GBV3_9CUCU</name>